<dbReference type="PANTHER" id="PTHR21137:SF42">
    <property type="entry name" value="ODORANT RECEPTOR 83A"/>
    <property type="match status" value="1"/>
</dbReference>
<keyword evidence="12" id="KW-1185">Reference proteome</keyword>
<dbReference type="PANTHER" id="PTHR21137">
    <property type="entry name" value="ODORANT RECEPTOR"/>
    <property type="match status" value="1"/>
</dbReference>
<evidence type="ECO:0000256" key="9">
    <source>
        <dbReference type="ARBA" id="ARBA00023224"/>
    </source>
</evidence>
<keyword evidence="2" id="KW-1003">Cell membrane</keyword>
<dbReference type="Pfam" id="PF02949">
    <property type="entry name" value="7tm_6"/>
    <property type="match status" value="1"/>
</dbReference>
<dbReference type="Proteomes" id="UP000594454">
    <property type="component" value="Chromosome 6"/>
</dbReference>
<evidence type="ECO:0000256" key="5">
    <source>
        <dbReference type="ARBA" id="ARBA00022725"/>
    </source>
</evidence>
<dbReference type="OrthoDB" id="6682367at2759"/>
<sequence>MPKLFKIANKDLKDSYDIEDLLSYQSFPFKMMGLLSFDFEKRIPPSLLSSYNVLKNIVGLLVILLPTAQLIFLIKTCYDERDADLLYLANLITSVFMLGGSACVLTHLFVKRDELQSLVAFINTRFKRRSEKGLEYVTITTAYRVTLYITIVWINLPAASVLFWSFGSVFSGTREFPVHSWYPFDAKQLYVFELICLIQIVTQLIMVTSYASISVLFLSMVIMSCSQLDILFCEAKNLWFTSAIHADYNSSLLRLYQRNKMNQDEEVNQYFCSTEIQEDFGHLEYDNEDTRDLGSPSFEITPSLRVGMRLAIKRIAQHHAMIMEFGKKLESLYNFLAFLRVGEMTLQLCFLAFVAVQAKQDFKAFFNNVQYIILTLIDLSLYAYPGEMLRQQSVKVGDALMRAQWSEISRYFKNDILIIQTCSLRPITLSGAKIFPLDISQLKMAVTTAFSYYTLLESIAARKD</sequence>
<keyword evidence="5 10" id="KW-0552">Olfaction</keyword>
<feature type="transmembrane region" description="Helical" evidence="10">
    <location>
        <begin position="190"/>
        <end position="218"/>
    </location>
</feature>
<evidence type="ECO:0000313" key="12">
    <source>
        <dbReference type="Proteomes" id="UP000594454"/>
    </source>
</evidence>
<evidence type="ECO:0000256" key="4">
    <source>
        <dbReference type="ARBA" id="ARBA00022692"/>
    </source>
</evidence>
<organism evidence="11 12">
    <name type="scientific">Hermetia illucens</name>
    <name type="common">Black soldier fly</name>
    <dbReference type="NCBI Taxonomy" id="343691"/>
    <lineage>
        <taxon>Eukaryota</taxon>
        <taxon>Metazoa</taxon>
        <taxon>Ecdysozoa</taxon>
        <taxon>Arthropoda</taxon>
        <taxon>Hexapoda</taxon>
        <taxon>Insecta</taxon>
        <taxon>Pterygota</taxon>
        <taxon>Neoptera</taxon>
        <taxon>Endopterygota</taxon>
        <taxon>Diptera</taxon>
        <taxon>Brachycera</taxon>
        <taxon>Stratiomyomorpha</taxon>
        <taxon>Stratiomyidae</taxon>
        <taxon>Hermetiinae</taxon>
        <taxon>Hermetia</taxon>
    </lineage>
</organism>
<keyword evidence="3 10" id="KW-0716">Sensory transduction</keyword>
<keyword evidence="6 10" id="KW-1133">Transmembrane helix</keyword>
<dbReference type="EMBL" id="LR899014">
    <property type="protein sequence ID" value="CAD7092716.1"/>
    <property type="molecule type" value="Genomic_DNA"/>
</dbReference>
<evidence type="ECO:0000256" key="7">
    <source>
        <dbReference type="ARBA" id="ARBA00023136"/>
    </source>
</evidence>
<feature type="transmembrane region" description="Helical" evidence="10">
    <location>
        <begin position="332"/>
        <end position="356"/>
    </location>
</feature>
<name>A0A7R8V4I5_HERIL</name>
<keyword evidence="4 10" id="KW-0812">Transmembrane</keyword>
<keyword evidence="7 10" id="KW-0472">Membrane</keyword>
<evidence type="ECO:0000256" key="10">
    <source>
        <dbReference type="RuleBase" id="RU351113"/>
    </source>
</evidence>
<evidence type="ECO:0000256" key="1">
    <source>
        <dbReference type="ARBA" id="ARBA00004651"/>
    </source>
</evidence>
<evidence type="ECO:0000256" key="3">
    <source>
        <dbReference type="ARBA" id="ARBA00022606"/>
    </source>
</evidence>
<protein>
    <recommendedName>
        <fullName evidence="10">Odorant receptor</fullName>
    </recommendedName>
</protein>
<feature type="transmembrane region" description="Helical" evidence="10">
    <location>
        <begin position="368"/>
        <end position="385"/>
    </location>
</feature>
<evidence type="ECO:0000313" key="11">
    <source>
        <dbReference type="EMBL" id="CAD7092716.1"/>
    </source>
</evidence>
<dbReference type="InterPro" id="IPR004117">
    <property type="entry name" value="7tm6_olfct_rcpt"/>
</dbReference>
<dbReference type="GO" id="GO:0005886">
    <property type="term" value="C:plasma membrane"/>
    <property type="evidence" value="ECO:0007669"/>
    <property type="project" value="UniProtKB-SubCell"/>
</dbReference>
<comment type="caution">
    <text evidence="10">Lacks conserved residue(s) required for the propagation of feature annotation.</text>
</comment>
<accession>A0A7R8V4I5</accession>
<dbReference type="GO" id="GO:0005549">
    <property type="term" value="F:odorant binding"/>
    <property type="evidence" value="ECO:0007669"/>
    <property type="project" value="InterPro"/>
</dbReference>
<dbReference type="GO" id="GO:0007165">
    <property type="term" value="P:signal transduction"/>
    <property type="evidence" value="ECO:0007669"/>
    <property type="project" value="UniProtKB-KW"/>
</dbReference>
<evidence type="ECO:0000256" key="8">
    <source>
        <dbReference type="ARBA" id="ARBA00023170"/>
    </source>
</evidence>
<comment type="subcellular location">
    <subcellularLocation>
        <location evidence="1 10">Cell membrane</location>
        <topology evidence="1 10">Multi-pass membrane protein</topology>
    </subcellularLocation>
</comment>
<evidence type="ECO:0000256" key="6">
    <source>
        <dbReference type="ARBA" id="ARBA00022989"/>
    </source>
</evidence>
<proteinExistence type="inferred from homology"/>
<comment type="similarity">
    <text evidence="10">Belongs to the insect chemoreceptor superfamily. Heteromeric odorant receptor channel (TC 1.A.69) family.</text>
</comment>
<keyword evidence="9 10" id="KW-0807">Transducer</keyword>
<dbReference type="GO" id="GO:0004984">
    <property type="term" value="F:olfactory receptor activity"/>
    <property type="evidence" value="ECO:0007669"/>
    <property type="project" value="InterPro"/>
</dbReference>
<dbReference type="AlphaFoldDB" id="A0A7R8V4I5"/>
<feature type="transmembrane region" description="Helical" evidence="10">
    <location>
        <begin position="145"/>
        <end position="170"/>
    </location>
</feature>
<reference evidence="11 12" key="1">
    <citation type="submission" date="2020-11" db="EMBL/GenBank/DDBJ databases">
        <authorList>
            <person name="Wallbank WR R."/>
            <person name="Pardo Diaz C."/>
            <person name="Kozak K."/>
            <person name="Martin S."/>
            <person name="Jiggins C."/>
            <person name="Moest M."/>
            <person name="Warren A I."/>
            <person name="Generalovic N T."/>
            <person name="Byers J.R.P. K."/>
            <person name="Montejo-Kovacevich G."/>
            <person name="Yen C E."/>
        </authorList>
    </citation>
    <scope>NUCLEOTIDE SEQUENCE [LARGE SCALE GENOMIC DNA]</scope>
</reference>
<gene>
    <name evidence="11" type="ORF">HERILL_LOCUS15053</name>
</gene>
<dbReference type="InParanoid" id="A0A7R8V4I5"/>
<feature type="transmembrane region" description="Helical" evidence="10">
    <location>
        <begin position="86"/>
        <end position="110"/>
    </location>
</feature>
<keyword evidence="8 10" id="KW-0675">Receptor</keyword>
<evidence type="ECO:0000256" key="2">
    <source>
        <dbReference type="ARBA" id="ARBA00022475"/>
    </source>
</evidence>
<feature type="transmembrane region" description="Helical" evidence="10">
    <location>
        <begin position="53"/>
        <end position="74"/>
    </location>
</feature>